<accession>A0A0H1REA3</accession>
<dbReference type="PATRIC" id="fig|1225564.3.peg.2282"/>
<dbReference type="AlphaFoldDB" id="A0A0H1REA3"/>
<reference evidence="2 3" key="1">
    <citation type="submission" date="2015-05" db="EMBL/GenBank/DDBJ databases">
        <title>Draft genome sequence of Microvirga vignae strain BR3299, a novel nitrogen fixing bacteria isolated from Brazil semi-aired region.</title>
        <authorList>
            <person name="Zilli J.E."/>
            <person name="Passos S.R."/>
            <person name="Leite J."/>
            <person name="Baldani J.I."/>
            <person name="Xavier G.R."/>
            <person name="Rumjaneck N.G."/>
            <person name="Simoes-Araujo J.L."/>
        </authorList>
    </citation>
    <scope>NUCLEOTIDE SEQUENCE [LARGE SCALE GENOMIC DNA]</scope>
    <source>
        <strain evidence="2 3">BR3299</strain>
    </source>
</reference>
<organism evidence="2 3">
    <name type="scientific">Microvirga vignae</name>
    <dbReference type="NCBI Taxonomy" id="1225564"/>
    <lineage>
        <taxon>Bacteria</taxon>
        <taxon>Pseudomonadati</taxon>
        <taxon>Pseudomonadota</taxon>
        <taxon>Alphaproteobacteria</taxon>
        <taxon>Hyphomicrobiales</taxon>
        <taxon>Methylobacteriaceae</taxon>
        <taxon>Microvirga</taxon>
    </lineage>
</organism>
<dbReference type="GO" id="GO:0016757">
    <property type="term" value="F:glycosyltransferase activity"/>
    <property type="evidence" value="ECO:0007669"/>
    <property type="project" value="UniProtKB-ARBA"/>
</dbReference>
<dbReference type="PANTHER" id="PTHR12526">
    <property type="entry name" value="GLYCOSYLTRANSFERASE"/>
    <property type="match status" value="1"/>
</dbReference>
<dbReference type="Pfam" id="PF13439">
    <property type="entry name" value="Glyco_transf_4"/>
    <property type="match status" value="1"/>
</dbReference>
<dbReference type="Gene3D" id="3.40.50.2000">
    <property type="entry name" value="Glycogen Phosphorylase B"/>
    <property type="match status" value="2"/>
</dbReference>
<dbReference type="Proteomes" id="UP000035489">
    <property type="component" value="Unassembled WGS sequence"/>
</dbReference>
<protein>
    <recommendedName>
        <fullName evidence="1">Glycosyltransferase subfamily 4-like N-terminal domain-containing protein</fullName>
    </recommendedName>
</protein>
<proteinExistence type="predicted"/>
<dbReference type="STRING" id="1225564.AA309_08410"/>
<dbReference type="EMBL" id="LCYG01000020">
    <property type="protein sequence ID" value="KLK93513.1"/>
    <property type="molecule type" value="Genomic_DNA"/>
</dbReference>
<dbReference type="Pfam" id="PF13692">
    <property type="entry name" value="Glyco_trans_1_4"/>
    <property type="match status" value="1"/>
</dbReference>
<keyword evidence="3" id="KW-1185">Reference proteome</keyword>
<name>A0A0H1REA3_9HYPH</name>
<sequence>MRVLLLTTEYPTPDRPGAAAFLVRHVEALSKARVEIDVIHFVSRASPMNHFRAWKHMRAQLRSKTYDIVHAHFGHASMIARLQRLVPVVVTYHGSDVMGIVGSNGQYSLKGRFVSFISRLMSLLVDEVIVVSPHLGQRLPRKRYHVIPLGVDLDRFAVTPREQARDQLGWPQDSFVVLFAALDLANPVKRFSLAQEAVRQLEDTIPVSLKTASGLKPEDIPLYMCAADVLLLTSIHEGSPTVVKEALACNLPIVCTDVGDVRDQLNGVVPGAICSSDPAALAEGLRQVFQSGCRSNGRGKVASLAEPLVAARVIEVYWGMLKQRIRRNAVS</sequence>
<evidence type="ECO:0000259" key="1">
    <source>
        <dbReference type="Pfam" id="PF13439"/>
    </source>
</evidence>
<gene>
    <name evidence="2" type="ORF">AA309_08410</name>
</gene>
<evidence type="ECO:0000313" key="3">
    <source>
        <dbReference type="Proteomes" id="UP000035489"/>
    </source>
</evidence>
<feature type="domain" description="Glycosyltransferase subfamily 4-like N-terminal" evidence="1">
    <location>
        <begin position="23"/>
        <end position="155"/>
    </location>
</feature>
<comment type="caution">
    <text evidence="2">The sequence shown here is derived from an EMBL/GenBank/DDBJ whole genome shotgun (WGS) entry which is preliminary data.</text>
</comment>
<dbReference type="InterPro" id="IPR028098">
    <property type="entry name" value="Glyco_trans_4-like_N"/>
</dbReference>
<evidence type="ECO:0000313" key="2">
    <source>
        <dbReference type="EMBL" id="KLK93513.1"/>
    </source>
</evidence>
<dbReference type="SUPFAM" id="SSF53756">
    <property type="entry name" value="UDP-Glycosyltransferase/glycogen phosphorylase"/>
    <property type="match status" value="1"/>
</dbReference>